<name>A0A9D1GT12_9FIRM</name>
<sequence>MLNLLTYISILSLGLIGLYRLRSGLLIIQRRRDAAQRFSKSSGISQDICSGTCASANISSDIIPKEDEHCKHFKCAG</sequence>
<comment type="caution">
    <text evidence="2">The sequence shown here is derived from an EMBL/GenBank/DDBJ whole genome shotgun (WGS) entry which is preliminary data.</text>
</comment>
<evidence type="ECO:0000313" key="2">
    <source>
        <dbReference type="EMBL" id="HIT58377.1"/>
    </source>
</evidence>
<dbReference type="AlphaFoldDB" id="A0A9D1GT12"/>
<organism evidence="2 3">
    <name type="scientific">Candidatus Faeciplasma pullistercoris</name>
    <dbReference type="NCBI Taxonomy" id="2840800"/>
    <lineage>
        <taxon>Bacteria</taxon>
        <taxon>Bacillati</taxon>
        <taxon>Bacillota</taxon>
        <taxon>Clostridia</taxon>
        <taxon>Eubacteriales</taxon>
        <taxon>Oscillospiraceae</taxon>
        <taxon>Oscillospiraceae incertae sedis</taxon>
        <taxon>Candidatus Faeciplasma</taxon>
    </lineage>
</organism>
<keyword evidence="1" id="KW-0472">Membrane</keyword>
<gene>
    <name evidence="2" type="ORF">IAC39_01440</name>
</gene>
<keyword evidence="1" id="KW-0812">Transmembrane</keyword>
<dbReference type="EMBL" id="DVLL01000006">
    <property type="protein sequence ID" value="HIT58377.1"/>
    <property type="molecule type" value="Genomic_DNA"/>
</dbReference>
<reference evidence="2" key="1">
    <citation type="submission" date="2020-10" db="EMBL/GenBank/DDBJ databases">
        <authorList>
            <person name="Gilroy R."/>
        </authorList>
    </citation>
    <scope>NUCLEOTIDE SEQUENCE</scope>
    <source>
        <strain evidence="2">CHK33-4379</strain>
    </source>
</reference>
<evidence type="ECO:0000313" key="3">
    <source>
        <dbReference type="Proteomes" id="UP000824136"/>
    </source>
</evidence>
<dbReference type="Proteomes" id="UP000824136">
    <property type="component" value="Unassembled WGS sequence"/>
</dbReference>
<keyword evidence="1" id="KW-1133">Transmembrane helix</keyword>
<accession>A0A9D1GT12</accession>
<reference evidence="2" key="2">
    <citation type="journal article" date="2021" name="PeerJ">
        <title>Extensive microbial diversity within the chicken gut microbiome revealed by metagenomics and culture.</title>
        <authorList>
            <person name="Gilroy R."/>
            <person name="Ravi A."/>
            <person name="Getino M."/>
            <person name="Pursley I."/>
            <person name="Horton D.L."/>
            <person name="Alikhan N.F."/>
            <person name="Baker D."/>
            <person name="Gharbi K."/>
            <person name="Hall N."/>
            <person name="Watson M."/>
            <person name="Adriaenssens E.M."/>
            <person name="Foster-Nyarko E."/>
            <person name="Jarju S."/>
            <person name="Secka A."/>
            <person name="Antonio M."/>
            <person name="Oren A."/>
            <person name="Chaudhuri R.R."/>
            <person name="La Ragione R."/>
            <person name="Hildebrand F."/>
            <person name="Pallen M.J."/>
        </authorList>
    </citation>
    <scope>NUCLEOTIDE SEQUENCE</scope>
    <source>
        <strain evidence="2">CHK33-4379</strain>
    </source>
</reference>
<feature type="transmembrane region" description="Helical" evidence="1">
    <location>
        <begin position="6"/>
        <end position="28"/>
    </location>
</feature>
<protein>
    <submittedName>
        <fullName evidence="2">Uncharacterized protein</fullName>
    </submittedName>
</protein>
<proteinExistence type="predicted"/>
<evidence type="ECO:0000256" key="1">
    <source>
        <dbReference type="SAM" id="Phobius"/>
    </source>
</evidence>